<geneLocation type="plasmid" evidence="2">
    <name>AnCo2</name>
</geneLocation>
<name>A0A1S7BG32_ECOLX</name>
<dbReference type="EMBL" id="KY515225">
    <property type="protein sequence ID" value="AQX82638.1"/>
    <property type="molecule type" value="Genomic_DNA"/>
</dbReference>
<evidence type="ECO:0000256" key="1">
    <source>
        <dbReference type="SAM" id="MobiDB-lite"/>
    </source>
</evidence>
<protein>
    <submittedName>
        <fullName evidence="2">Phage tail fiber protein</fullName>
    </submittedName>
</protein>
<reference evidence="2" key="2">
    <citation type="submission" date="2017-03" db="EMBL/GenBank/DDBJ databases">
        <title>Genome sequences for AnCo1 and AnCo2 belong to this unpublished manuscript: Complete Genome Sequences of two phage-like plasmids encoding the CTX-M-15 Extended-Spectrum Beta-Lactamase GeneGenome sequence for AnCo3 belongs to this unpublished manuscript:AnCo3, a new member of the emerging family of phage-like plasmids.</title>
        <authorList>
            <person name="Colavecchio A."/>
            <person name="LeJeune J."/>
            <person name="Goodridge L."/>
        </authorList>
    </citation>
    <scope>NUCLEOTIDE SEQUENCE</scope>
    <source>
        <strain evidence="2">244</strain>
        <plasmid evidence="2">AnCo2</plasmid>
    </source>
</reference>
<reference evidence="2" key="1">
    <citation type="submission" date="2017-01" db="EMBL/GenBank/DDBJ databases">
        <authorList>
            <person name="Jeukens J."/>
            <person name="Freschi L."/>
            <person name="Edmond Rheault J.-G."/>
            <person name="Levesque R."/>
        </authorList>
    </citation>
    <scope>NUCLEOTIDE SEQUENCE</scope>
    <source>
        <strain evidence="2">244</strain>
        <plasmid evidence="2">AnCo2</plasmid>
    </source>
</reference>
<evidence type="ECO:0000313" key="2">
    <source>
        <dbReference type="EMBL" id="AQX82638.1"/>
    </source>
</evidence>
<accession>A0A1S7BG32</accession>
<dbReference type="AlphaFoldDB" id="A0A1S7BG32"/>
<proteinExistence type="predicted"/>
<organism evidence="2">
    <name type="scientific">Escherichia coli</name>
    <dbReference type="NCBI Taxonomy" id="562"/>
    <lineage>
        <taxon>Bacteria</taxon>
        <taxon>Pseudomonadati</taxon>
        <taxon>Pseudomonadota</taxon>
        <taxon>Gammaproteobacteria</taxon>
        <taxon>Enterobacterales</taxon>
        <taxon>Enterobacteriaceae</taxon>
        <taxon>Escherichia</taxon>
    </lineage>
</organism>
<sequence>MRRPDRRQQRRAAPRRHPRKQQRRQAVRRQHLRAKLLLNPLRPVRKLLLIVLKRLPVQLRWKTQALQLKVL</sequence>
<feature type="region of interest" description="Disordered" evidence="1">
    <location>
        <begin position="1"/>
        <end position="29"/>
    </location>
</feature>
<keyword evidence="2" id="KW-0614">Plasmid</keyword>